<accession>A0ABU9TKX2</accession>
<dbReference type="Proteomes" id="UP001457661">
    <property type="component" value="Unassembled WGS sequence"/>
</dbReference>
<comment type="caution">
    <text evidence="1">The sequence shown here is derived from an EMBL/GenBank/DDBJ whole genome shotgun (WGS) entry which is preliminary data.</text>
</comment>
<sequence length="591" mass="67972">MLFDRVTSKKIKLNDVSKIQSGRYALVNADTKLGFEQRVLFEPLLPSEIETKYTSSISFFDTKELFTNDEIVKEQQQLTIIFDAIKQINDKYESLSLADFSHFLPPEISKDITPNELDKGIDEVFENGVLFQINSAPRMSMRYDTELLPTSRVKRYANNYQSHLVAHSECWQQRTVVGIIPKKLLAKVSEDEVVIYENIVYAKLIDHIFNYLSLYKMRLEEITGFIEKFGTLVGNGKDHRLVTQVSEDWGRAFVENDVGKLQEQTEASIDKVNANLRKLSQLKSEQLYRSIPRAVQLPIELKQTNILVHDKNYSRAASLWRKWLKNSNTERLTPQQILEKKQENFVLYKDYIELILKQVFMNLGWSLKKDSMGIKLKHANTFELYLQDTNQGEWVLLRNTNVVARVIAIPEPLIEEIKDNEIVQGTLIVCPEVNPLIESDRILAISPITILGKEHLAGMLQQQIIKTIVKEYLVDFPVKLPNSISKLYDGKYDCYLTDNELANAKKHANNELYSLIVSKRNISKYLKQCPVCSEASKPESVSQSSSDYFTANCRNKACKASWTFDKIKSEFILNNGSKANGRFSFLINFNS</sequence>
<proteinExistence type="predicted"/>
<name>A0ABU9TKX2_9GAMM</name>
<gene>
    <name evidence="1" type="ORF">WNY57_18145</name>
</gene>
<evidence type="ECO:0000313" key="1">
    <source>
        <dbReference type="EMBL" id="MEM5534360.1"/>
    </source>
</evidence>
<dbReference type="RefSeq" id="WP_342880262.1">
    <property type="nucleotide sequence ID" value="NZ_JBBMQX010000018.1"/>
</dbReference>
<reference evidence="1 2" key="1">
    <citation type="submission" date="2024-03" db="EMBL/GenBank/DDBJ databases">
        <title>Community enrichment and isolation of bacterial strains for fucoidan degradation.</title>
        <authorList>
            <person name="Sichert A."/>
        </authorList>
    </citation>
    <scope>NUCLEOTIDE SEQUENCE [LARGE SCALE GENOMIC DNA]</scope>
    <source>
        <strain evidence="1 2">AS26</strain>
    </source>
</reference>
<keyword evidence="2" id="KW-1185">Reference proteome</keyword>
<protein>
    <recommendedName>
        <fullName evidence="3">DUF2357 domain-containing protein</fullName>
    </recommendedName>
</protein>
<dbReference type="EMBL" id="JBBMQX010000018">
    <property type="protein sequence ID" value="MEM5534360.1"/>
    <property type="molecule type" value="Genomic_DNA"/>
</dbReference>
<organism evidence="1 2">
    <name type="scientific">Pseudoalteromonas arctica</name>
    <dbReference type="NCBI Taxonomy" id="394751"/>
    <lineage>
        <taxon>Bacteria</taxon>
        <taxon>Pseudomonadati</taxon>
        <taxon>Pseudomonadota</taxon>
        <taxon>Gammaproteobacteria</taxon>
        <taxon>Alteromonadales</taxon>
        <taxon>Pseudoalteromonadaceae</taxon>
        <taxon>Pseudoalteromonas</taxon>
    </lineage>
</organism>
<evidence type="ECO:0000313" key="2">
    <source>
        <dbReference type="Proteomes" id="UP001457661"/>
    </source>
</evidence>
<evidence type="ECO:0008006" key="3">
    <source>
        <dbReference type="Google" id="ProtNLM"/>
    </source>
</evidence>